<evidence type="ECO:0000259" key="1">
    <source>
        <dbReference type="Pfam" id="PF00583"/>
    </source>
</evidence>
<gene>
    <name evidence="2" type="ORF">JYB85_05535</name>
</gene>
<sequence>MDHSTLEHFRAVYLTAEDLRVAASILFNAYHDDPFFKDALYTGDKFLYEQKLRAAIREELHELWQQEQVLIGWFEEERLIGVACVITQQVPLGDGRYWHWRLKMLLGTGWQSTQKLMKKENSIVEHLPGNRCGILQFIALAPTEQGKGNGSQLLRAVLGWCDDQPDLEGLAVFVSVPMHQHLFFSAGFEALAHLQIGNVDGELLFYRKEPHE</sequence>
<dbReference type="EMBL" id="CP071502">
    <property type="protein sequence ID" value="QSX38288.1"/>
    <property type="molecule type" value="Genomic_DNA"/>
</dbReference>
<feature type="domain" description="N-acetyltransferase" evidence="1">
    <location>
        <begin position="58"/>
        <end position="176"/>
    </location>
</feature>
<dbReference type="Proteomes" id="UP000663207">
    <property type="component" value="Chromosome"/>
</dbReference>
<organism evidence="2 3">
    <name type="scientific">Shewanella sedimentimangrovi</name>
    <dbReference type="NCBI Taxonomy" id="2814293"/>
    <lineage>
        <taxon>Bacteria</taxon>
        <taxon>Pseudomonadati</taxon>
        <taxon>Pseudomonadota</taxon>
        <taxon>Gammaproteobacteria</taxon>
        <taxon>Alteromonadales</taxon>
        <taxon>Shewanellaceae</taxon>
        <taxon>Shewanella</taxon>
    </lineage>
</organism>
<proteinExistence type="predicted"/>
<protein>
    <submittedName>
        <fullName evidence="2">GNAT family N-acetyltransferase</fullName>
    </submittedName>
</protein>
<dbReference type="InterPro" id="IPR000182">
    <property type="entry name" value="GNAT_dom"/>
</dbReference>
<reference evidence="2 3" key="1">
    <citation type="submission" date="2021-03" db="EMBL/GenBank/DDBJ databases">
        <title>Novel species identification of genus Shewanella.</title>
        <authorList>
            <person name="Liu G."/>
            <person name="Zhang Q."/>
        </authorList>
    </citation>
    <scope>NUCLEOTIDE SEQUENCE [LARGE SCALE GENOMIC DNA]</scope>
    <source>
        <strain evidence="2 3">FJAT-52962</strain>
    </source>
</reference>
<evidence type="ECO:0000313" key="3">
    <source>
        <dbReference type="Proteomes" id="UP000663207"/>
    </source>
</evidence>
<evidence type="ECO:0000313" key="2">
    <source>
        <dbReference type="EMBL" id="QSX38288.1"/>
    </source>
</evidence>
<dbReference type="Gene3D" id="3.40.630.30">
    <property type="match status" value="1"/>
</dbReference>
<dbReference type="Pfam" id="PF00583">
    <property type="entry name" value="Acetyltransf_1"/>
    <property type="match status" value="1"/>
</dbReference>
<dbReference type="SUPFAM" id="SSF55729">
    <property type="entry name" value="Acyl-CoA N-acyltransferases (Nat)"/>
    <property type="match status" value="1"/>
</dbReference>
<accession>A0ABX7R642</accession>
<name>A0ABX7R642_9GAMM</name>
<dbReference type="RefSeq" id="WP_207381398.1">
    <property type="nucleotide sequence ID" value="NZ_CP071502.1"/>
</dbReference>
<keyword evidence="3" id="KW-1185">Reference proteome</keyword>
<dbReference type="InterPro" id="IPR016181">
    <property type="entry name" value="Acyl_CoA_acyltransferase"/>
</dbReference>